<name>A0ABW4KIM1_9BACI</name>
<sequence>MEQLSTMNVEKKIIDSYRKDEKMMILIFAQWCINHDLHPLDLYSKAYPHQKGNQSLKEAMELTVPKEESGDIANDTLLHVLSLFGNEDLAFIVSEEIEKMNGSRK</sequence>
<evidence type="ECO:0000313" key="2">
    <source>
        <dbReference type="Proteomes" id="UP001597301"/>
    </source>
</evidence>
<dbReference type="RefSeq" id="WP_380773245.1">
    <property type="nucleotide sequence ID" value="NZ_JBHUEO010000017.1"/>
</dbReference>
<comment type="caution">
    <text evidence="1">The sequence shown here is derived from an EMBL/GenBank/DDBJ whole genome shotgun (WGS) entry which is preliminary data.</text>
</comment>
<organism evidence="1 2">
    <name type="scientific">Siminovitchia sediminis</name>
    <dbReference type="NCBI Taxonomy" id="1274353"/>
    <lineage>
        <taxon>Bacteria</taxon>
        <taxon>Bacillati</taxon>
        <taxon>Bacillota</taxon>
        <taxon>Bacilli</taxon>
        <taxon>Bacillales</taxon>
        <taxon>Bacillaceae</taxon>
        <taxon>Siminovitchia</taxon>
    </lineage>
</organism>
<dbReference type="Proteomes" id="UP001597301">
    <property type="component" value="Unassembled WGS sequence"/>
</dbReference>
<dbReference type="EMBL" id="JBHUEO010000017">
    <property type="protein sequence ID" value="MFD1706616.1"/>
    <property type="molecule type" value="Genomic_DNA"/>
</dbReference>
<keyword evidence="2" id="KW-1185">Reference proteome</keyword>
<evidence type="ECO:0000313" key="1">
    <source>
        <dbReference type="EMBL" id="MFD1706616.1"/>
    </source>
</evidence>
<protein>
    <submittedName>
        <fullName evidence="1">Uncharacterized protein</fullName>
    </submittedName>
</protein>
<gene>
    <name evidence="1" type="ORF">ACFSCZ_07590</name>
</gene>
<reference evidence="2" key="1">
    <citation type="journal article" date="2019" name="Int. J. Syst. Evol. Microbiol.">
        <title>The Global Catalogue of Microorganisms (GCM) 10K type strain sequencing project: providing services to taxonomists for standard genome sequencing and annotation.</title>
        <authorList>
            <consortium name="The Broad Institute Genomics Platform"/>
            <consortium name="The Broad Institute Genome Sequencing Center for Infectious Disease"/>
            <person name="Wu L."/>
            <person name="Ma J."/>
        </authorList>
    </citation>
    <scope>NUCLEOTIDE SEQUENCE [LARGE SCALE GENOMIC DNA]</scope>
    <source>
        <strain evidence="2">CGMCC 1.12295</strain>
    </source>
</reference>
<proteinExistence type="predicted"/>
<accession>A0ABW4KIM1</accession>